<reference evidence="2 3" key="1">
    <citation type="journal article" date="2019" name="Plant Biotechnol. J.">
        <title>The red bayberry genome and genetic basis of sex determination.</title>
        <authorList>
            <person name="Jia H.M."/>
            <person name="Jia H.J."/>
            <person name="Cai Q.L."/>
            <person name="Wang Y."/>
            <person name="Zhao H.B."/>
            <person name="Yang W.F."/>
            <person name="Wang G.Y."/>
            <person name="Li Y.H."/>
            <person name="Zhan D.L."/>
            <person name="Shen Y.T."/>
            <person name="Niu Q.F."/>
            <person name="Chang L."/>
            <person name="Qiu J."/>
            <person name="Zhao L."/>
            <person name="Xie H.B."/>
            <person name="Fu W.Y."/>
            <person name="Jin J."/>
            <person name="Li X.W."/>
            <person name="Jiao Y."/>
            <person name="Zhou C.C."/>
            <person name="Tu T."/>
            <person name="Chai C.Y."/>
            <person name="Gao J.L."/>
            <person name="Fan L.J."/>
            <person name="van de Weg E."/>
            <person name="Wang J.Y."/>
            <person name="Gao Z.S."/>
        </authorList>
    </citation>
    <scope>NUCLEOTIDE SEQUENCE [LARGE SCALE GENOMIC DNA]</scope>
    <source>
        <tissue evidence="2">Leaves</tissue>
    </source>
</reference>
<organism evidence="2 3">
    <name type="scientific">Morella rubra</name>
    <name type="common">Chinese bayberry</name>
    <dbReference type="NCBI Taxonomy" id="262757"/>
    <lineage>
        <taxon>Eukaryota</taxon>
        <taxon>Viridiplantae</taxon>
        <taxon>Streptophyta</taxon>
        <taxon>Embryophyta</taxon>
        <taxon>Tracheophyta</taxon>
        <taxon>Spermatophyta</taxon>
        <taxon>Magnoliopsida</taxon>
        <taxon>eudicotyledons</taxon>
        <taxon>Gunneridae</taxon>
        <taxon>Pentapetalae</taxon>
        <taxon>rosids</taxon>
        <taxon>fabids</taxon>
        <taxon>Fagales</taxon>
        <taxon>Myricaceae</taxon>
        <taxon>Morella</taxon>
    </lineage>
</organism>
<dbReference type="InterPro" id="IPR052929">
    <property type="entry name" value="RNase_H-like_EbsB-rel"/>
</dbReference>
<dbReference type="GO" id="GO:0003676">
    <property type="term" value="F:nucleic acid binding"/>
    <property type="evidence" value="ECO:0007669"/>
    <property type="project" value="InterPro"/>
</dbReference>
<dbReference type="InterPro" id="IPR002156">
    <property type="entry name" value="RNaseH_domain"/>
</dbReference>
<dbReference type="PANTHER" id="PTHR47074">
    <property type="entry name" value="BNAC02G40300D PROTEIN"/>
    <property type="match status" value="1"/>
</dbReference>
<dbReference type="OrthoDB" id="1906820at2759"/>
<proteinExistence type="predicted"/>
<dbReference type="InterPro" id="IPR012337">
    <property type="entry name" value="RNaseH-like_sf"/>
</dbReference>
<dbReference type="SUPFAM" id="SSF53098">
    <property type="entry name" value="Ribonuclease H-like"/>
    <property type="match status" value="1"/>
</dbReference>
<sequence>MDPSLLPELPIEDHQRFQLFALIAWDMTWWTRNQIVHNVVPLDVLQLSSRIHKVCDEHMAAWQHKRDLALPNRWRPPDVDHFKVNFDVAVREDFAVGAAVIKNHLGQIVGACVEKIFIEDPEEGEIRAAHLGLLEAERCGSRKIVVEGDSRQAIEAFRCYPEKRNWRCHGRIGDIVGFASAFDSCSFSFVYRGANEEAHLLARWAASKIMSGDYPAVHEHFSKLDWVYAGTDPPYFFSCCSFLIKAFSYDQKIIIITSSSYRKTNLNNSGYT</sequence>
<evidence type="ECO:0000313" key="2">
    <source>
        <dbReference type="EMBL" id="KAB1203799.1"/>
    </source>
</evidence>
<dbReference type="Proteomes" id="UP000516437">
    <property type="component" value="Chromosome 8"/>
</dbReference>
<dbReference type="GO" id="GO:0004523">
    <property type="term" value="F:RNA-DNA hybrid ribonuclease activity"/>
    <property type="evidence" value="ECO:0007669"/>
    <property type="project" value="InterPro"/>
</dbReference>
<dbReference type="InterPro" id="IPR036397">
    <property type="entry name" value="RNaseH_sf"/>
</dbReference>
<protein>
    <recommendedName>
        <fullName evidence="1">RNase H type-1 domain-containing protein</fullName>
    </recommendedName>
</protein>
<feature type="domain" description="RNase H type-1" evidence="1">
    <location>
        <begin position="85"/>
        <end position="205"/>
    </location>
</feature>
<dbReference type="Gene3D" id="3.30.420.10">
    <property type="entry name" value="Ribonuclease H-like superfamily/Ribonuclease H"/>
    <property type="match status" value="1"/>
</dbReference>
<dbReference type="PANTHER" id="PTHR47074:SF11">
    <property type="entry name" value="REVERSE TRANSCRIPTASE-LIKE PROTEIN"/>
    <property type="match status" value="1"/>
</dbReference>
<accession>A0A6A1UTQ7</accession>
<dbReference type="InterPro" id="IPR044730">
    <property type="entry name" value="RNase_H-like_dom_plant"/>
</dbReference>
<keyword evidence="3" id="KW-1185">Reference proteome</keyword>
<evidence type="ECO:0000259" key="1">
    <source>
        <dbReference type="Pfam" id="PF13456"/>
    </source>
</evidence>
<dbReference type="AlphaFoldDB" id="A0A6A1UTQ7"/>
<evidence type="ECO:0000313" key="3">
    <source>
        <dbReference type="Proteomes" id="UP000516437"/>
    </source>
</evidence>
<dbReference type="Pfam" id="PF13456">
    <property type="entry name" value="RVT_3"/>
    <property type="match status" value="1"/>
</dbReference>
<comment type="caution">
    <text evidence="2">The sequence shown here is derived from an EMBL/GenBank/DDBJ whole genome shotgun (WGS) entry which is preliminary data.</text>
</comment>
<dbReference type="CDD" id="cd06222">
    <property type="entry name" value="RNase_H_like"/>
    <property type="match status" value="1"/>
</dbReference>
<name>A0A6A1UTQ7_9ROSI</name>
<gene>
    <name evidence="2" type="ORF">CJ030_MR8G016817</name>
</gene>
<dbReference type="EMBL" id="RXIC02000026">
    <property type="protein sequence ID" value="KAB1203799.1"/>
    <property type="molecule type" value="Genomic_DNA"/>
</dbReference>